<feature type="region of interest" description="Disordered" evidence="1">
    <location>
        <begin position="163"/>
        <end position="189"/>
    </location>
</feature>
<dbReference type="InterPro" id="IPR046539">
    <property type="entry name" value="DUF6604"/>
</dbReference>
<dbReference type="PANTHER" id="PTHR38795">
    <property type="entry name" value="DUF6604 DOMAIN-CONTAINING PROTEIN"/>
    <property type="match status" value="1"/>
</dbReference>
<organism evidence="3 4">
    <name type="scientific">Anthostomella pinea</name>
    <dbReference type="NCBI Taxonomy" id="933095"/>
    <lineage>
        <taxon>Eukaryota</taxon>
        <taxon>Fungi</taxon>
        <taxon>Dikarya</taxon>
        <taxon>Ascomycota</taxon>
        <taxon>Pezizomycotina</taxon>
        <taxon>Sordariomycetes</taxon>
        <taxon>Xylariomycetidae</taxon>
        <taxon>Xylariales</taxon>
        <taxon>Xylariaceae</taxon>
        <taxon>Anthostomella</taxon>
    </lineage>
</organism>
<evidence type="ECO:0000313" key="3">
    <source>
        <dbReference type="EMBL" id="CAJ2503528.1"/>
    </source>
</evidence>
<sequence>MDVCLNTYTRYKQQQKEFTTWLIDAAKKCGESIGKLNAARKKKGYQLSLHDHLRLAVAVAETGPVPRRKLDILDQVISLRKSVGKWLQALPRTGDDKTLHDEQHQYFLDILQTVKDILLPACREPTAATGSTPPRSLDNMFSALSTPNDESLNIADWAAKSMAASGPAPSAQTPQTAQTQPQSRKPKTEEHVLYDMQAQHDDVLFAWLCFFMDFNQVRDTVRRVWSMYNRGEISLVNASVITNTAVEMLRHSCRTQFEAMKGLPHTPDEAFVCRWIFAHLGWDPDAPDTWTTEQHKLANWSCYSSSYILWERYCETDPIRPHLTGYNKGQEAEGDQFLRSLDKPVKQLGKAMMKSNDDWGMWIYGQLHNMSLIGTSLLGPGVDWVTSGWKDIDYKNGTSGLPLNGQNLHKGFSDLNGMADSYVIRVRDYFQYRRHIRGAKDDWHKDNDPQVLKLIKYANQHIKRDSVWLDTLARCKQNPDKFNIMQKPFFLLKNHPWLCGMMGYWMQESYRLFDYSFAGSYMSILGRAHMYNATLIQGLADKWDDKEFLIQIQGEERFFLTRRPTSSEDVLVRFQLAIGMSMQALAKNRRKGGKRGLIPQSSIDPGTRIKPRHHSVHSIFLRHWHSSHLNDRYNLSVDNLSEIVSCILKTHPSFEILELIKVGLEDDDQMLNFDMINMHARCQRYLDGLWNHYAGKLEHIKQGMLSGGEAPPMPSDVEDGIEHCFEYMFPWDHQSALNSVITHLATVPKKHPKRRSTTSTHRRTSRYSCSYAVP</sequence>
<name>A0AAI8VEP9_9PEZI</name>
<gene>
    <name evidence="3" type="ORF">KHLLAP_LOCUS3996</name>
</gene>
<evidence type="ECO:0000259" key="2">
    <source>
        <dbReference type="Pfam" id="PF20253"/>
    </source>
</evidence>
<accession>A0AAI8VEP9</accession>
<dbReference type="Proteomes" id="UP001295740">
    <property type="component" value="Unassembled WGS sequence"/>
</dbReference>
<dbReference type="AlphaFoldDB" id="A0AAI8VEP9"/>
<evidence type="ECO:0000313" key="4">
    <source>
        <dbReference type="Proteomes" id="UP001295740"/>
    </source>
</evidence>
<comment type="caution">
    <text evidence="3">The sequence shown here is derived from an EMBL/GenBank/DDBJ whole genome shotgun (WGS) entry which is preliminary data.</text>
</comment>
<reference evidence="3" key="1">
    <citation type="submission" date="2023-10" db="EMBL/GenBank/DDBJ databases">
        <authorList>
            <person name="Hackl T."/>
        </authorList>
    </citation>
    <scope>NUCLEOTIDE SEQUENCE</scope>
</reference>
<dbReference type="Pfam" id="PF20253">
    <property type="entry name" value="DUF6604"/>
    <property type="match status" value="1"/>
</dbReference>
<feature type="domain" description="DUF6604" evidence="2">
    <location>
        <begin position="10"/>
        <end position="254"/>
    </location>
</feature>
<keyword evidence="4" id="KW-1185">Reference proteome</keyword>
<dbReference type="PANTHER" id="PTHR38795:SF1">
    <property type="entry name" value="DUF6604 DOMAIN-CONTAINING PROTEIN"/>
    <property type="match status" value="1"/>
</dbReference>
<protein>
    <submittedName>
        <fullName evidence="3">Uu.00g109220.m01.CDS01</fullName>
    </submittedName>
</protein>
<feature type="compositionally biased region" description="Basic residues" evidence="1">
    <location>
        <begin position="748"/>
        <end position="765"/>
    </location>
</feature>
<proteinExistence type="predicted"/>
<feature type="region of interest" description="Disordered" evidence="1">
    <location>
        <begin position="748"/>
        <end position="774"/>
    </location>
</feature>
<evidence type="ECO:0000256" key="1">
    <source>
        <dbReference type="SAM" id="MobiDB-lite"/>
    </source>
</evidence>
<feature type="compositionally biased region" description="Low complexity" evidence="1">
    <location>
        <begin position="167"/>
        <end position="183"/>
    </location>
</feature>
<dbReference type="EMBL" id="CAUWAG010000006">
    <property type="protein sequence ID" value="CAJ2503528.1"/>
    <property type="molecule type" value="Genomic_DNA"/>
</dbReference>